<evidence type="ECO:0000256" key="3">
    <source>
        <dbReference type="ARBA" id="ARBA00022679"/>
    </source>
</evidence>
<proteinExistence type="predicted"/>
<name>A0A4W5P4M0_9TELE</name>
<dbReference type="Gene3D" id="3.40.220.10">
    <property type="entry name" value="Leucine Aminopeptidase, subunit E, domain 1"/>
    <property type="match status" value="2"/>
</dbReference>
<reference evidence="8" key="1">
    <citation type="submission" date="2018-06" db="EMBL/GenBank/DDBJ databases">
        <title>Genome assembly of Danube salmon.</title>
        <authorList>
            <person name="Macqueen D.J."/>
            <person name="Gundappa M.K."/>
        </authorList>
    </citation>
    <scope>NUCLEOTIDE SEQUENCE [LARGE SCALE GENOMIC DNA]</scope>
</reference>
<dbReference type="SUPFAM" id="SSF52949">
    <property type="entry name" value="Macro domain-like"/>
    <property type="match status" value="2"/>
</dbReference>
<evidence type="ECO:0000259" key="6">
    <source>
        <dbReference type="PROSITE" id="PS51154"/>
    </source>
</evidence>
<dbReference type="PROSITE" id="PS51154">
    <property type="entry name" value="MACRO"/>
    <property type="match status" value="2"/>
</dbReference>
<feature type="domain" description="Macro" evidence="6">
    <location>
        <begin position="274"/>
        <end position="376"/>
    </location>
</feature>
<dbReference type="GO" id="GO:0005634">
    <property type="term" value="C:nucleus"/>
    <property type="evidence" value="ECO:0007669"/>
    <property type="project" value="UniProtKB-SubCell"/>
</dbReference>
<comment type="subcellular location">
    <subcellularLocation>
        <location evidence="1">Nucleus</location>
    </subcellularLocation>
</comment>
<dbReference type="GeneTree" id="ENSGT00940000158837"/>
<accession>A0A4W5P4M0</accession>
<reference evidence="7" key="2">
    <citation type="submission" date="2025-08" db="UniProtKB">
        <authorList>
            <consortium name="Ensembl"/>
        </authorList>
    </citation>
    <scope>IDENTIFICATION</scope>
</reference>
<dbReference type="InterPro" id="IPR052056">
    <property type="entry name" value="Mono-ARTD/PARP"/>
</dbReference>
<evidence type="ECO:0000256" key="1">
    <source>
        <dbReference type="ARBA" id="ARBA00004123"/>
    </source>
</evidence>
<dbReference type="GO" id="GO:0005737">
    <property type="term" value="C:cytoplasm"/>
    <property type="evidence" value="ECO:0007669"/>
    <property type="project" value="TreeGrafter"/>
</dbReference>
<dbReference type="GO" id="GO:0010629">
    <property type="term" value="P:negative regulation of gene expression"/>
    <property type="evidence" value="ECO:0007669"/>
    <property type="project" value="TreeGrafter"/>
</dbReference>
<sequence>MAKIETILLEEELVSILDQCGPALTNVLHSKFGCTAVLHGVGTGAGKFKKPGEERFSTQLSKGLKVSVWKDDLTTHKVDAVVNAANVNLSHGGGLACALCDAGGPDIQQESDQYRKRHGKLLTGNAIVAKPGRLPCKKIIHAVGPYLPHQPMQYQVDNAKPELSKTVISILKMVEQEKLQSVAIPAISSGLFNFPLPTCADVIVQTLKMYHDQYYSGAPLEVRLVNHDELTVREMERACSQILGFSGSHSQAAAAQRQAPYSQDVTSYGKGSIKPLTPTVQLGNVSLTIKKGHIEEEKVDVIVNTTQQDLKLAVGEISKALSQKAGSEIQKEIRKTHYTNVSNGAIIETKGYKLNCSSVYHTVCAQRHEYSADKVR</sequence>
<dbReference type="GO" id="GO:0003950">
    <property type="term" value="F:NAD+ poly-ADP-ribosyltransferase activity"/>
    <property type="evidence" value="ECO:0007669"/>
    <property type="project" value="TreeGrafter"/>
</dbReference>
<dbReference type="GO" id="GO:0060335">
    <property type="term" value="P:positive regulation of type II interferon-mediated signaling pathway"/>
    <property type="evidence" value="ECO:0007669"/>
    <property type="project" value="TreeGrafter"/>
</dbReference>
<reference evidence="7" key="3">
    <citation type="submission" date="2025-09" db="UniProtKB">
        <authorList>
            <consortium name="Ensembl"/>
        </authorList>
    </citation>
    <scope>IDENTIFICATION</scope>
</reference>
<protein>
    <recommendedName>
        <fullName evidence="6">Macro domain-containing protein</fullName>
    </recommendedName>
</protein>
<evidence type="ECO:0000313" key="8">
    <source>
        <dbReference type="Proteomes" id="UP000314982"/>
    </source>
</evidence>
<keyword evidence="5" id="KW-0539">Nucleus</keyword>
<keyword evidence="8" id="KW-1185">Reference proteome</keyword>
<dbReference type="GO" id="GO:1990404">
    <property type="term" value="F:NAD+-protein mono-ADP-ribosyltransferase activity"/>
    <property type="evidence" value="ECO:0007669"/>
    <property type="project" value="TreeGrafter"/>
</dbReference>
<dbReference type="CDD" id="cd02907">
    <property type="entry name" value="Macro_Af1521_BAL-like"/>
    <property type="match status" value="1"/>
</dbReference>
<evidence type="ECO:0000256" key="4">
    <source>
        <dbReference type="ARBA" id="ARBA00023027"/>
    </source>
</evidence>
<dbReference type="AlphaFoldDB" id="A0A4W5P4M0"/>
<organism evidence="7 8">
    <name type="scientific">Hucho hucho</name>
    <name type="common">huchen</name>
    <dbReference type="NCBI Taxonomy" id="62062"/>
    <lineage>
        <taxon>Eukaryota</taxon>
        <taxon>Metazoa</taxon>
        <taxon>Chordata</taxon>
        <taxon>Craniata</taxon>
        <taxon>Vertebrata</taxon>
        <taxon>Euteleostomi</taxon>
        <taxon>Actinopterygii</taxon>
        <taxon>Neopterygii</taxon>
        <taxon>Teleostei</taxon>
        <taxon>Protacanthopterygii</taxon>
        <taxon>Salmoniformes</taxon>
        <taxon>Salmonidae</taxon>
        <taxon>Salmoninae</taxon>
        <taxon>Hucho</taxon>
    </lineage>
</organism>
<keyword evidence="4" id="KW-0520">NAD</keyword>
<dbReference type="Ensembl" id="ENSHHUT00000057950.1">
    <property type="protein sequence ID" value="ENSHHUP00000056014.1"/>
    <property type="gene ID" value="ENSHHUG00000033459.1"/>
</dbReference>
<dbReference type="GO" id="GO:0003714">
    <property type="term" value="F:transcription corepressor activity"/>
    <property type="evidence" value="ECO:0007669"/>
    <property type="project" value="TreeGrafter"/>
</dbReference>
<dbReference type="Pfam" id="PF01661">
    <property type="entry name" value="Macro"/>
    <property type="match status" value="2"/>
</dbReference>
<evidence type="ECO:0000256" key="5">
    <source>
        <dbReference type="ARBA" id="ARBA00023242"/>
    </source>
</evidence>
<dbReference type="PANTHER" id="PTHR14453">
    <property type="entry name" value="PARP/ZINC FINGER CCCH TYPE DOMAIN CONTAINING PROTEIN"/>
    <property type="match status" value="1"/>
</dbReference>
<dbReference type="Proteomes" id="UP000314982">
    <property type="component" value="Unassembled WGS sequence"/>
</dbReference>
<evidence type="ECO:0000313" key="7">
    <source>
        <dbReference type="Ensembl" id="ENSHHUP00000056014.1"/>
    </source>
</evidence>
<dbReference type="STRING" id="62062.ENSHHUP00000056014"/>
<evidence type="ECO:0000256" key="2">
    <source>
        <dbReference type="ARBA" id="ARBA00022676"/>
    </source>
</evidence>
<dbReference type="SMART" id="SM00506">
    <property type="entry name" value="A1pp"/>
    <property type="match status" value="1"/>
</dbReference>
<dbReference type="GO" id="GO:0044389">
    <property type="term" value="F:ubiquitin-like protein ligase binding"/>
    <property type="evidence" value="ECO:0007669"/>
    <property type="project" value="TreeGrafter"/>
</dbReference>
<keyword evidence="2" id="KW-0328">Glycosyltransferase</keyword>
<dbReference type="InterPro" id="IPR002589">
    <property type="entry name" value="Macro_dom"/>
</dbReference>
<feature type="domain" description="Macro" evidence="6">
    <location>
        <begin position="53"/>
        <end position="243"/>
    </location>
</feature>
<dbReference type="GO" id="GO:0070212">
    <property type="term" value="P:protein poly-ADP-ribosylation"/>
    <property type="evidence" value="ECO:0007669"/>
    <property type="project" value="TreeGrafter"/>
</dbReference>
<dbReference type="PANTHER" id="PTHR14453:SF70">
    <property type="entry name" value="PROTEIN MONO-ADP-RIBOSYLTRANSFERASE PARP9"/>
    <property type="match status" value="1"/>
</dbReference>
<keyword evidence="3" id="KW-0808">Transferase</keyword>
<dbReference type="InterPro" id="IPR043472">
    <property type="entry name" value="Macro_dom-like"/>
</dbReference>